<feature type="compositionally biased region" description="Polar residues" evidence="2">
    <location>
        <begin position="438"/>
        <end position="449"/>
    </location>
</feature>
<feature type="region of interest" description="Disordered" evidence="2">
    <location>
        <begin position="438"/>
        <end position="473"/>
    </location>
</feature>
<dbReference type="Proteomes" id="UP000076552">
    <property type="component" value="Unassembled WGS sequence"/>
</dbReference>
<name>A0A166NRY3_9PEZI</name>
<keyword evidence="5" id="KW-1185">Reference proteome</keyword>
<reference evidence="4 5" key="1">
    <citation type="submission" date="2015-06" db="EMBL/GenBank/DDBJ databases">
        <title>Survival trade-offs in plant roots during colonization by closely related pathogenic and mutualistic fungi.</title>
        <authorList>
            <person name="Hacquard S."/>
            <person name="Kracher B."/>
            <person name="Hiruma K."/>
            <person name="Weinman A."/>
            <person name="Muench P."/>
            <person name="Garrido Oter R."/>
            <person name="Ver Loren van Themaat E."/>
            <person name="Dallerey J.-F."/>
            <person name="Damm U."/>
            <person name="Henrissat B."/>
            <person name="Lespinet O."/>
            <person name="Thon M."/>
            <person name="Kemen E."/>
            <person name="McHardy A.C."/>
            <person name="Schulze-Lefert P."/>
            <person name="O'Connell R.J."/>
        </authorList>
    </citation>
    <scope>NUCLEOTIDE SEQUENCE [LARGE SCALE GENOMIC DNA]</scope>
    <source>
        <strain evidence="4 5">0861</strain>
    </source>
</reference>
<evidence type="ECO:0000313" key="4">
    <source>
        <dbReference type="EMBL" id="KZL65992.1"/>
    </source>
</evidence>
<keyword evidence="1" id="KW-0677">Repeat</keyword>
<evidence type="ECO:0000313" key="5">
    <source>
        <dbReference type="Proteomes" id="UP000076552"/>
    </source>
</evidence>
<dbReference type="InterPro" id="IPR056884">
    <property type="entry name" value="NPHP3-like_N"/>
</dbReference>
<dbReference type="InterPro" id="IPR027417">
    <property type="entry name" value="P-loop_NTPase"/>
</dbReference>
<dbReference type="Gene3D" id="3.40.50.300">
    <property type="entry name" value="P-loop containing nucleotide triphosphate hydrolases"/>
    <property type="match status" value="1"/>
</dbReference>
<sequence length="473" mass="52844">MDNVNQETPPAGENLFEGRKVLHPALSERSTPRLDTWEPLWNGVLENNVFHSWQRLENQWMLRCVGGPGSGKTNLSTLVAGMLEEAYNGDKEAVASIFIGMDVTSGGTAFLEDVLTSVFHQLSAKYAEVDGDAANAKYRLYLEAWKHGHRDRHRIRLVRDALCLRLDMLEYKFLVIDDFDRCYPAVDLLLENELSLLAAKGLKVFLTSRISCLESFPLSPTCDSCQEENGSQEKLELFWGCESCEGKGVKREETYTLCEDCVDSGKACKKCGDSANFVQPYNHIDLNLNDNGDWVEQFINYDLECEHGNLGLGSPNKNKPPKSRLGRQLMATRDRKALTELQGRLVRQAEGNVSLARLRLSNEHRAQSAESVFSPLSDVLPVNVVGFFHEGMRRVEEQPPERRDLGFKVIAAVTHYHYAQGIPYEVLDRLLCNPTKTSARQHPVRTQSAPVVPASAGAKRKAGSALGLKIPNP</sequence>
<accession>A0A166NRY3</accession>
<evidence type="ECO:0000256" key="1">
    <source>
        <dbReference type="ARBA" id="ARBA00022737"/>
    </source>
</evidence>
<organism evidence="4 5">
    <name type="scientific">Colletotrichum tofieldiae</name>
    <dbReference type="NCBI Taxonomy" id="708197"/>
    <lineage>
        <taxon>Eukaryota</taxon>
        <taxon>Fungi</taxon>
        <taxon>Dikarya</taxon>
        <taxon>Ascomycota</taxon>
        <taxon>Pezizomycotina</taxon>
        <taxon>Sordariomycetes</taxon>
        <taxon>Hypocreomycetidae</taxon>
        <taxon>Glomerellales</taxon>
        <taxon>Glomerellaceae</taxon>
        <taxon>Colletotrichum</taxon>
        <taxon>Colletotrichum spaethianum species complex</taxon>
    </lineage>
</organism>
<proteinExistence type="predicted"/>
<gene>
    <name evidence="4" type="ORF">CT0861_10249</name>
</gene>
<protein>
    <submittedName>
        <fullName evidence="4">TOL protein</fullName>
    </submittedName>
</protein>
<evidence type="ECO:0000256" key="2">
    <source>
        <dbReference type="SAM" id="MobiDB-lite"/>
    </source>
</evidence>
<evidence type="ECO:0000259" key="3">
    <source>
        <dbReference type="Pfam" id="PF24883"/>
    </source>
</evidence>
<feature type="compositionally biased region" description="Low complexity" evidence="2">
    <location>
        <begin position="463"/>
        <end position="473"/>
    </location>
</feature>
<comment type="caution">
    <text evidence="4">The sequence shown here is derived from an EMBL/GenBank/DDBJ whole genome shotgun (WGS) entry which is preliminary data.</text>
</comment>
<dbReference type="EMBL" id="LFIV01000192">
    <property type="protein sequence ID" value="KZL65992.1"/>
    <property type="molecule type" value="Genomic_DNA"/>
</dbReference>
<dbReference type="Pfam" id="PF24883">
    <property type="entry name" value="NPHP3_N"/>
    <property type="match status" value="1"/>
</dbReference>
<feature type="domain" description="Nephrocystin 3-like N-terminal" evidence="3">
    <location>
        <begin position="44"/>
        <end position="209"/>
    </location>
</feature>
<dbReference type="AlphaFoldDB" id="A0A166NRY3"/>